<proteinExistence type="predicted"/>
<dbReference type="SUPFAM" id="SSF53822">
    <property type="entry name" value="Periplasmic binding protein-like I"/>
    <property type="match status" value="1"/>
</dbReference>
<dbReference type="Pfam" id="PF00356">
    <property type="entry name" value="LacI"/>
    <property type="match status" value="1"/>
</dbReference>
<dbReference type="AlphaFoldDB" id="A0A919PAY8"/>
<dbReference type="Pfam" id="PF13377">
    <property type="entry name" value="Peripla_BP_3"/>
    <property type="match status" value="1"/>
</dbReference>
<keyword evidence="1" id="KW-0805">Transcription regulation</keyword>
<dbReference type="PANTHER" id="PTHR30146:SF24">
    <property type="entry name" value="XYLOSE OPERON REGULATORY PROTEIN"/>
    <property type="match status" value="1"/>
</dbReference>
<dbReference type="InterPro" id="IPR028082">
    <property type="entry name" value="Peripla_BP_I"/>
</dbReference>
<dbReference type="InterPro" id="IPR010982">
    <property type="entry name" value="Lambda_DNA-bd_dom_sf"/>
</dbReference>
<evidence type="ECO:0000256" key="1">
    <source>
        <dbReference type="ARBA" id="ARBA00023015"/>
    </source>
</evidence>
<dbReference type="InterPro" id="IPR000843">
    <property type="entry name" value="HTH_LacI"/>
</dbReference>
<dbReference type="SMART" id="SM00354">
    <property type="entry name" value="HTH_LACI"/>
    <property type="match status" value="1"/>
</dbReference>
<keyword evidence="6" id="KW-1185">Reference proteome</keyword>
<dbReference type="GO" id="GO:0000976">
    <property type="term" value="F:transcription cis-regulatory region binding"/>
    <property type="evidence" value="ECO:0007669"/>
    <property type="project" value="TreeGrafter"/>
</dbReference>
<sequence>MVALDDGARVGGAVGGGAGGEGVLGGVGAAHDDLFNAKVARTSTPIREAAPVDTVTLKDVARAVGVSVMTVSNVVNGRLDRVSPATAARVEAAVADLGYVPSAAARTLVARRSGLVGLLLPGRADAASLLGSPHDVAVTGALEAALRRHDHHLMLRGVTTAADVRDSVRRWGLDGVVLMGFTDAAVAGLDLPTTLPAVLVDAGGPAGPTQARVGSDDLGGGRLAGKHLTGLGHRRLVLCGPADGTSGVVEARLAGFRAAASAAGLPASAVRVLDARTTYGDGVALGSRLAADVRAGAVTAVLATADVLAAGVVRGLTDAGVRVPDDVSVLGYDDAELARQVTPRLSTVGQDTGGKGRLAAELLLGLVTGDGAGVRAATVPVALVARESTGPAPG</sequence>
<name>A0A919PAY8_9CELL</name>
<dbReference type="GO" id="GO:0003700">
    <property type="term" value="F:DNA-binding transcription factor activity"/>
    <property type="evidence" value="ECO:0007669"/>
    <property type="project" value="TreeGrafter"/>
</dbReference>
<evidence type="ECO:0000256" key="3">
    <source>
        <dbReference type="ARBA" id="ARBA00023163"/>
    </source>
</evidence>
<evidence type="ECO:0000256" key="2">
    <source>
        <dbReference type="ARBA" id="ARBA00023125"/>
    </source>
</evidence>
<dbReference type="Gene3D" id="1.10.260.40">
    <property type="entry name" value="lambda repressor-like DNA-binding domains"/>
    <property type="match status" value="1"/>
</dbReference>
<dbReference type="Proteomes" id="UP000642125">
    <property type="component" value="Unassembled WGS sequence"/>
</dbReference>
<evidence type="ECO:0000259" key="4">
    <source>
        <dbReference type="PROSITE" id="PS50932"/>
    </source>
</evidence>
<evidence type="ECO:0000313" key="5">
    <source>
        <dbReference type="EMBL" id="GIG35302.1"/>
    </source>
</evidence>
<keyword evidence="2" id="KW-0238">DNA-binding</keyword>
<evidence type="ECO:0000313" key="6">
    <source>
        <dbReference type="Proteomes" id="UP000642125"/>
    </source>
</evidence>
<organism evidence="5 6">
    <name type="scientific">Cellulomonas pakistanensis</name>
    <dbReference type="NCBI Taxonomy" id="992287"/>
    <lineage>
        <taxon>Bacteria</taxon>
        <taxon>Bacillati</taxon>
        <taxon>Actinomycetota</taxon>
        <taxon>Actinomycetes</taxon>
        <taxon>Micrococcales</taxon>
        <taxon>Cellulomonadaceae</taxon>
        <taxon>Cellulomonas</taxon>
    </lineage>
</organism>
<dbReference type="Gene3D" id="3.40.50.2300">
    <property type="match status" value="2"/>
</dbReference>
<keyword evidence="3" id="KW-0804">Transcription</keyword>
<protein>
    <submittedName>
        <fullName evidence="5">LacI family transcriptional regulator</fullName>
    </submittedName>
</protein>
<dbReference type="CDD" id="cd06267">
    <property type="entry name" value="PBP1_LacI_sugar_binding-like"/>
    <property type="match status" value="1"/>
</dbReference>
<reference evidence="5" key="1">
    <citation type="submission" date="2021-01" db="EMBL/GenBank/DDBJ databases">
        <title>Whole genome shotgun sequence of Cellulomonas pakistanensis NBRC 110800.</title>
        <authorList>
            <person name="Komaki H."/>
            <person name="Tamura T."/>
        </authorList>
    </citation>
    <scope>NUCLEOTIDE SEQUENCE</scope>
    <source>
        <strain evidence="5">NBRC 110800</strain>
    </source>
</reference>
<dbReference type="SUPFAM" id="SSF47413">
    <property type="entry name" value="lambda repressor-like DNA-binding domains"/>
    <property type="match status" value="1"/>
</dbReference>
<gene>
    <name evidence="5" type="ORF">Cpa01nite_06830</name>
</gene>
<dbReference type="InterPro" id="IPR046335">
    <property type="entry name" value="LacI/GalR-like_sensor"/>
</dbReference>
<dbReference type="PROSITE" id="PS50932">
    <property type="entry name" value="HTH_LACI_2"/>
    <property type="match status" value="1"/>
</dbReference>
<dbReference type="PANTHER" id="PTHR30146">
    <property type="entry name" value="LACI-RELATED TRANSCRIPTIONAL REPRESSOR"/>
    <property type="match status" value="1"/>
</dbReference>
<comment type="caution">
    <text evidence="5">The sequence shown here is derived from an EMBL/GenBank/DDBJ whole genome shotgun (WGS) entry which is preliminary data.</text>
</comment>
<feature type="domain" description="HTH lacI-type" evidence="4">
    <location>
        <begin position="55"/>
        <end position="110"/>
    </location>
</feature>
<dbReference type="CDD" id="cd01392">
    <property type="entry name" value="HTH_LacI"/>
    <property type="match status" value="1"/>
</dbReference>
<accession>A0A919PAY8</accession>
<dbReference type="PROSITE" id="PS00356">
    <property type="entry name" value="HTH_LACI_1"/>
    <property type="match status" value="1"/>
</dbReference>
<dbReference type="EMBL" id="BONO01000003">
    <property type="protein sequence ID" value="GIG35302.1"/>
    <property type="molecule type" value="Genomic_DNA"/>
</dbReference>